<sequence length="254" mass="29151">MPSGLTTQSPRREQLSFGSLILPVLCLYPPWRRIIVETLNFEALPPLIHTSDNPDVWTRSSSARSERPRAGIDPFSIEAHSRELDAEKHCLPGDKRRSEIRERRREEEGEIGKWKEAYQRLFEANIRLIDENEDLKEENDELREENEELKEENIGLKGENSGLKEENDELKDGMEELKEEIDELMNYQASASNMGEKLQKLALDIFSRLFDSFIAGYHQPIAPDTGRPYGVLSAIIFISNVISRTLARLTPSNL</sequence>
<keyword evidence="2" id="KW-1185">Reference proteome</keyword>
<dbReference type="Proteomes" id="UP000308600">
    <property type="component" value="Unassembled WGS sequence"/>
</dbReference>
<dbReference type="EMBL" id="ML208439">
    <property type="protein sequence ID" value="TFK65367.1"/>
    <property type="molecule type" value="Genomic_DNA"/>
</dbReference>
<name>A0ACD3AII6_9AGAR</name>
<reference evidence="1 2" key="1">
    <citation type="journal article" date="2019" name="Nat. Ecol. Evol.">
        <title>Megaphylogeny resolves global patterns of mushroom evolution.</title>
        <authorList>
            <person name="Varga T."/>
            <person name="Krizsan K."/>
            <person name="Foldi C."/>
            <person name="Dima B."/>
            <person name="Sanchez-Garcia M."/>
            <person name="Sanchez-Ramirez S."/>
            <person name="Szollosi G.J."/>
            <person name="Szarkandi J.G."/>
            <person name="Papp V."/>
            <person name="Albert L."/>
            <person name="Andreopoulos W."/>
            <person name="Angelini C."/>
            <person name="Antonin V."/>
            <person name="Barry K.W."/>
            <person name="Bougher N.L."/>
            <person name="Buchanan P."/>
            <person name="Buyck B."/>
            <person name="Bense V."/>
            <person name="Catcheside P."/>
            <person name="Chovatia M."/>
            <person name="Cooper J."/>
            <person name="Damon W."/>
            <person name="Desjardin D."/>
            <person name="Finy P."/>
            <person name="Geml J."/>
            <person name="Haridas S."/>
            <person name="Hughes K."/>
            <person name="Justo A."/>
            <person name="Karasinski D."/>
            <person name="Kautmanova I."/>
            <person name="Kiss B."/>
            <person name="Kocsube S."/>
            <person name="Kotiranta H."/>
            <person name="LaButti K.M."/>
            <person name="Lechner B.E."/>
            <person name="Liimatainen K."/>
            <person name="Lipzen A."/>
            <person name="Lukacs Z."/>
            <person name="Mihaltcheva S."/>
            <person name="Morgado L.N."/>
            <person name="Niskanen T."/>
            <person name="Noordeloos M.E."/>
            <person name="Ohm R.A."/>
            <person name="Ortiz-Santana B."/>
            <person name="Ovrebo C."/>
            <person name="Racz N."/>
            <person name="Riley R."/>
            <person name="Savchenko A."/>
            <person name="Shiryaev A."/>
            <person name="Soop K."/>
            <person name="Spirin V."/>
            <person name="Szebenyi C."/>
            <person name="Tomsovsky M."/>
            <person name="Tulloss R.E."/>
            <person name="Uehling J."/>
            <person name="Grigoriev I.V."/>
            <person name="Vagvolgyi C."/>
            <person name="Papp T."/>
            <person name="Martin F.M."/>
            <person name="Miettinen O."/>
            <person name="Hibbett D.S."/>
            <person name="Nagy L.G."/>
        </authorList>
    </citation>
    <scope>NUCLEOTIDE SEQUENCE [LARGE SCALE GENOMIC DNA]</scope>
    <source>
        <strain evidence="1 2">NL-1719</strain>
    </source>
</reference>
<gene>
    <name evidence="1" type="ORF">BDN72DRAFT_962564</name>
</gene>
<organism evidence="1 2">
    <name type="scientific">Pluteus cervinus</name>
    <dbReference type="NCBI Taxonomy" id="181527"/>
    <lineage>
        <taxon>Eukaryota</taxon>
        <taxon>Fungi</taxon>
        <taxon>Dikarya</taxon>
        <taxon>Basidiomycota</taxon>
        <taxon>Agaricomycotina</taxon>
        <taxon>Agaricomycetes</taxon>
        <taxon>Agaricomycetidae</taxon>
        <taxon>Agaricales</taxon>
        <taxon>Pluteineae</taxon>
        <taxon>Pluteaceae</taxon>
        <taxon>Pluteus</taxon>
    </lineage>
</organism>
<proteinExistence type="predicted"/>
<accession>A0ACD3AII6</accession>
<protein>
    <submittedName>
        <fullName evidence="1">Uncharacterized protein</fullName>
    </submittedName>
</protein>
<evidence type="ECO:0000313" key="1">
    <source>
        <dbReference type="EMBL" id="TFK65367.1"/>
    </source>
</evidence>
<evidence type="ECO:0000313" key="2">
    <source>
        <dbReference type="Proteomes" id="UP000308600"/>
    </source>
</evidence>